<name>A0A4R2P426_9BACL</name>
<dbReference type="EMBL" id="SLXK01000009">
    <property type="protein sequence ID" value="TCP29559.1"/>
    <property type="molecule type" value="Genomic_DNA"/>
</dbReference>
<accession>A0A4R2P426</accession>
<dbReference type="Proteomes" id="UP000295416">
    <property type="component" value="Unassembled WGS sequence"/>
</dbReference>
<evidence type="ECO:0000313" key="6">
    <source>
        <dbReference type="Proteomes" id="UP000295416"/>
    </source>
</evidence>
<organism evidence="5 6">
    <name type="scientific">Scopulibacillus darangshiensis</name>
    <dbReference type="NCBI Taxonomy" id="442528"/>
    <lineage>
        <taxon>Bacteria</taxon>
        <taxon>Bacillati</taxon>
        <taxon>Bacillota</taxon>
        <taxon>Bacilli</taxon>
        <taxon>Bacillales</taxon>
        <taxon>Sporolactobacillaceae</taxon>
        <taxon>Scopulibacillus</taxon>
    </lineage>
</organism>
<comment type="subcellular location">
    <subcellularLocation>
        <location evidence="1">Cell envelope</location>
    </subcellularLocation>
</comment>
<feature type="domain" description="Periplasmic binding protein" evidence="4">
    <location>
        <begin position="55"/>
        <end position="305"/>
    </location>
</feature>
<keyword evidence="6" id="KW-1185">Reference proteome</keyword>
<proteinExistence type="inferred from homology"/>
<dbReference type="Pfam" id="PF13407">
    <property type="entry name" value="Peripla_BP_4"/>
    <property type="match status" value="1"/>
</dbReference>
<evidence type="ECO:0000256" key="3">
    <source>
        <dbReference type="ARBA" id="ARBA00022729"/>
    </source>
</evidence>
<dbReference type="AlphaFoldDB" id="A0A4R2P426"/>
<protein>
    <submittedName>
        <fullName evidence="5">Monosaccharide ABC transporter substrate-binding protein (CUT2 family)</fullName>
    </submittedName>
</protein>
<evidence type="ECO:0000256" key="1">
    <source>
        <dbReference type="ARBA" id="ARBA00004196"/>
    </source>
</evidence>
<sequence length="330" mass="36294">MDGKGSRKLFFIFMIFLCLLLLLSGGFNLTQHTQKPATTHKVHKNKNAEKRSFAIVYPVAHPFFQSVTQSAEETAKSLGVNVSIWASQISDVKQQIRIMEDLIQKHVDGIAIGPVDSEALTPIINKAVDEGIKVICFDTDAPNSKRTAYIGTNNYLAGRSMGEVVAQLLHGKGTIIGGTGTATLLNLKQRINGMKDVLKKYPNIKLLEIKPNDSIPNRALSNTEKMIRSHPHFDLFVGMDSLSGPAAITVWKAMGLKKELVTFDGLPIILNGIENGQVTATIAQREFTWGKLIIKRLNEACEGKEISEIEDTGTIKITKDNIKGYLKASH</sequence>
<dbReference type="RefSeq" id="WP_132745527.1">
    <property type="nucleotide sequence ID" value="NZ_SLXK01000009.1"/>
</dbReference>
<reference evidence="5 6" key="1">
    <citation type="submission" date="2019-03" db="EMBL/GenBank/DDBJ databases">
        <title>Genomic Encyclopedia of Type Strains, Phase IV (KMG-IV): sequencing the most valuable type-strain genomes for metagenomic binning, comparative biology and taxonomic classification.</title>
        <authorList>
            <person name="Goeker M."/>
        </authorList>
    </citation>
    <scope>NUCLEOTIDE SEQUENCE [LARGE SCALE GENOMIC DNA]</scope>
    <source>
        <strain evidence="5 6">DSM 19377</strain>
    </source>
</reference>
<comment type="caution">
    <text evidence="5">The sequence shown here is derived from an EMBL/GenBank/DDBJ whole genome shotgun (WGS) entry which is preliminary data.</text>
</comment>
<dbReference type="InterPro" id="IPR028082">
    <property type="entry name" value="Peripla_BP_I"/>
</dbReference>
<dbReference type="OrthoDB" id="6196975at2"/>
<gene>
    <name evidence="5" type="ORF">EV207_10912</name>
</gene>
<evidence type="ECO:0000313" key="5">
    <source>
        <dbReference type="EMBL" id="TCP29559.1"/>
    </source>
</evidence>
<comment type="similarity">
    <text evidence="2">Belongs to the bacterial solute-binding protein 2 family.</text>
</comment>
<dbReference type="InterPro" id="IPR025997">
    <property type="entry name" value="SBP_2_dom"/>
</dbReference>
<dbReference type="GO" id="GO:0030246">
    <property type="term" value="F:carbohydrate binding"/>
    <property type="evidence" value="ECO:0007669"/>
    <property type="project" value="UniProtKB-ARBA"/>
</dbReference>
<dbReference type="SUPFAM" id="SSF53822">
    <property type="entry name" value="Periplasmic binding protein-like I"/>
    <property type="match status" value="1"/>
</dbReference>
<dbReference type="GO" id="GO:0030313">
    <property type="term" value="C:cell envelope"/>
    <property type="evidence" value="ECO:0007669"/>
    <property type="project" value="UniProtKB-SubCell"/>
</dbReference>
<dbReference type="PANTHER" id="PTHR46847:SF1">
    <property type="entry name" value="D-ALLOSE-BINDING PERIPLASMIC PROTEIN-RELATED"/>
    <property type="match status" value="1"/>
</dbReference>
<keyword evidence="3" id="KW-0732">Signal</keyword>
<dbReference type="PANTHER" id="PTHR46847">
    <property type="entry name" value="D-ALLOSE-BINDING PERIPLASMIC PROTEIN-RELATED"/>
    <property type="match status" value="1"/>
</dbReference>
<dbReference type="Gene3D" id="3.40.50.2300">
    <property type="match status" value="2"/>
</dbReference>
<evidence type="ECO:0000256" key="2">
    <source>
        <dbReference type="ARBA" id="ARBA00007639"/>
    </source>
</evidence>
<evidence type="ECO:0000259" key="4">
    <source>
        <dbReference type="Pfam" id="PF13407"/>
    </source>
</evidence>